<reference evidence="1" key="1">
    <citation type="submission" date="2022-07" db="EMBL/GenBank/DDBJ databases">
        <title>Isolation, identification, and degradation of a PFOSA degrading strain from sewage treatment plant.</title>
        <authorList>
            <person name="Zhang L."/>
            <person name="Huo Y."/>
        </authorList>
    </citation>
    <scope>NUCLEOTIDE SEQUENCE</scope>
    <source>
        <strain evidence="1">C1</strain>
    </source>
</reference>
<dbReference type="EMBL" id="CP101751">
    <property type="protein sequence ID" value="UUC47349.1"/>
    <property type="molecule type" value="Genomic_DNA"/>
</dbReference>
<dbReference type="Proteomes" id="UP001059844">
    <property type="component" value="Chromosome"/>
</dbReference>
<evidence type="ECO:0000313" key="2">
    <source>
        <dbReference type="Proteomes" id="UP001059844"/>
    </source>
</evidence>
<dbReference type="InterPro" id="IPR032871">
    <property type="entry name" value="AHH_dom_containing"/>
</dbReference>
<gene>
    <name evidence="1" type="ORF">NOX80_04600</name>
</gene>
<accession>A0ABY5IX14</accession>
<evidence type="ECO:0000313" key="1">
    <source>
        <dbReference type="EMBL" id="UUC47349.1"/>
    </source>
</evidence>
<protein>
    <submittedName>
        <fullName evidence="1">AHH domain-containing protein</fullName>
    </submittedName>
</protein>
<name>A0ABY5IX14_9FLAO</name>
<proteinExistence type="predicted"/>
<keyword evidence="2" id="KW-1185">Reference proteome</keyword>
<sequence>MLPAGDVLKLTKAEKYIKTLKSAIKVINKSGVEKLVLTAAQRGILYGYKRIGASRLLGVALHAKGLVKKVGEQAHHLIPVNMIKKNAYIGNLVANGWDINKALNGKWLASKAEEGWAKGFHGNAPAYDQWIEDKINKYVKKNGSKGLESYIEGKLIPQADKLLDKMYETYKKTGKNMNDQFKELLK</sequence>
<dbReference type="Pfam" id="PF14412">
    <property type="entry name" value="AHH"/>
    <property type="match status" value="1"/>
</dbReference>
<dbReference type="RefSeq" id="WP_256552980.1">
    <property type="nucleotide sequence ID" value="NZ_CP101751.1"/>
</dbReference>
<organism evidence="1 2">
    <name type="scientific">Flavobacterium cerinum</name>
    <dbReference type="NCBI Taxonomy" id="2502784"/>
    <lineage>
        <taxon>Bacteria</taxon>
        <taxon>Pseudomonadati</taxon>
        <taxon>Bacteroidota</taxon>
        <taxon>Flavobacteriia</taxon>
        <taxon>Flavobacteriales</taxon>
        <taxon>Flavobacteriaceae</taxon>
        <taxon>Flavobacterium</taxon>
    </lineage>
</organism>